<dbReference type="AlphaFoldDB" id="A0A918JUX3"/>
<dbReference type="Proteomes" id="UP000601108">
    <property type="component" value="Unassembled WGS sequence"/>
</dbReference>
<evidence type="ECO:0000256" key="1">
    <source>
        <dbReference type="SAM" id="SignalP"/>
    </source>
</evidence>
<dbReference type="EMBL" id="BMWS01000014">
    <property type="protein sequence ID" value="GGX20955.1"/>
    <property type="molecule type" value="Genomic_DNA"/>
</dbReference>
<reference evidence="2 3" key="1">
    <citation type="journal article" date="2014" name="Int. J. Syst. Evol. Microbiol.">
        <title>Complete genome sequence of Corynebacterium casei LMG S-19264T (=DSM 44701T), isolated from a smear-ripened cheese.</title>
        <authorList>
            <consortium name="US DOE Joint Genome Institute (JGI-PGF)"/>
            <person name="Walter F."/>
            <person name="Albersmeier A."/>
            <person name="Kalinowski J."/>
            <person name="Ruckert C."/>
        </authorList>
    </citation>
    <scope>NUCLEOTIDE SEQUENCE [LARGE SCALE GENOMIC DNA]</scope>
    <source>
        <strain evidence="2 3">KCTC 12285</strain>
    </source>
</reference>
<keyword evidence="3" id="KW-1185">Reference proteome</keyword>
<dbReference type="Pfam" id="PF14064">
    <property type="entry name" value="HmuY"/>
    <property type="match status" value="2"/>
</dbReference>
<dbReference type="CDD" id="cd12105">
    <property type="entry name" value="HmuY"/>
    <property type="match status" value="1"/>
</dbReference>
<dbReference type="InterPro" id="IPR025921">
    <property type="entry name" value="HmuY"/>
</dbReference>
<comment type="caution">
    <text evidence="2">The sequence shown here is derived from an EMBL/GenBank/DDBJ whole genome shotgun (WGS) entry which is preliminary data.</text>
</comment>
<feature type="signal peptide" evidence="1">
    <location>
        <begin position="1"/>
        <end position="22"/>
    </location>
</feature>
<proteinExistence type="predicted"/>
<dbReference type="PROSITE" id="PS51257">
    <property type="entry name" value="PROKAR_LIPOPROTEIN"/>
    <property type="match status" value="1"/>
</dbReference>
<feature type="chain" id="PRO_5037457812" description="HmuY protein" evidence="1">
    <location>
        <begin position="23"/>
        <end position="501"/>
    </location>
</feature>
<protein>
    <recommendedName>
        <fullName evidence="4">HmuY protein</fullName>
    </recommendedName>
</protein>
<name>A0A918JUX3_9FLAO</name>
<sequence>MKTNLNFIKTLLLLFIVSGCSSDDDTVIQEFAVAFENPSISFSPTDKNKEVKIIFSSKAPEAGNLTINYTVENAAYGADADFTTTPSGETGSVTVAFKQGDSGASFTINKLKNPIEGATKSVVFSLTKVSVLNGVISGNTDLALSFTESAALGGIISPKVGGVNYTNQVYIDLSSQKTTEVRRDLWEIAFHSGTENKVFLNSSLRVTAAELSEFTDLKTVVSSTNFSSPLTFQVYNFQTNQTDQVTVNTVEEYKAGVKQSYSMYGPYADHRNGSKTAISVISSTDEENKVYLVYMGSEIPSGPGSGSTNHSGDDRGWYKIRVLMEGENYKLQYAELEATTFTEVTISKDPSLNSVAFSLTSGNQVSVEPAKEDWDINFTGVFGAENGPTYTDYVLHNTLGGTGLYQVTTYEVVNNVTNEFDVPSYENFKLSDVTEASLDYETRNIIGSDWRYPYSSPARLLDDRYYIIKDVAGNYYKLRFTAVVNESNERGNPKFEYTLLK</sequence>
<evidence type="ECO:0000313" key="3">
    <source>
        <dbReference type="Proteomes" id="UP000601108"/>
    </source>
</evidence>
<gene>
    <name evidence="2" type="ORF">GCM10007384_22890</name>
</gene>
<evidence type="ECO:0008006" key="4">
    <source>
        <dbReference type="Google" id="ProtNLM"/>
    </source>
</evidence>
<dbReference type="RefSeq" id="WP_051316684.1">
    <property type="nucleotide sequence ID" value="NZ_BMWS01000014.1"/>
</dbReference>
<organism evidence="2 3">
    <name type="scientific">Aquimarina muelleri</name>
    <dbReference type="NCBI Taxonomy" id="279356"/>
    <lineage>
        <taxon>Bacteria</taxon>
        <taxon>Pseudomonadati</taxon>
        <taxon>Bacteroidota</taxon>
        <taxon>Flavobacteriia</taxon>
        <taxon>Flavobacteriales</taxon>
        <taxon>Flavobacteriaceae</taxon>
        <taxon>Aquimarina</taxon>
    </lineage>
</organism>
<accession>A0A918JUX3</accession>
<keyword evidence="1" id="KW-0732">Signal</keyword>
<evidence type="ECO:0000313" key="2">
    <source>
        <dbReference type="EMBL" id="GGX20955.1"/>
    </source>
</evidence>